<dbReference type="OrthoDB" id="9805423at2"/>
<dbReference type="PRINTS" id="PR00111">
    <property type="entry name" value="ABHYDROLASE"/>
</dbReference>
<keyword evidence="3" id="KW-1185">Reference proteome</keyword>
<evidence type="ECO:0000313" key="2">
    <source>
        <dbReference type="EMBL" id="PSJ99539.1"/>
    </source>
</evidence>
<dbReference type="EMBL" id="PXZM01000003">
    <property type="protein sequence ID" value="PSJ99539.1"/>
    <property type="molecule type" value="Genomic_DNA"/>
</dbReference>
<feature type="domain" description="AB hydrolase-1" evidence="1">
    <location>
        <begin position="14"/>
        <end position="241"/>
    </location>
</feature>
<dbReference type="InterPro" id="IPR029058">
    <property type="entry name" value="AB_hydrolase_fold"/>
</dbReference>
<reference evidence="2 3" key="1">
    <citation type="submission" date="2018-03" db="EMBL/GenBank/DDBJ databases">
        <title>Brevisbacillus phylogenomics.</title>
        <authorList>
            <person name="Dunlap C."/>
        </authorList>
    </citation>
    <scope>NUCLEOTIDE SEQUENCE [LARGE SCALE GENOMIC DNA]</scope>
    <source>
        <strain evidence="2 3">NRRL NRS-1210</strain>
    </source>
</reference>
<comment type="caution">
    <text evidence="2">The sequence shown here is derived from an EMBL/GenBank/DDBJ whole genome shotgun (WGS) entry which is preliminary data.</text>
</comment>
<dbReference type="RefSeq" id="WP_106837289.1">
    <property type="nucleotide sequence ID" value="NZ_JBCNIW010000028.1"/>
</dbReference>
<evidence type="ECO:0000313" key="3">
    <source>
        <dbReference type="Proteomes" id="UP000240419"/>
    </source>
</evidence>
<dbReference type="SUPFAM" id="SSF53474">
    <property type="entry name" value="alpha/beta-Hydrolases"/>
    <property type="match status" value="1"/>
</dbReference>
<dbReference type="Pfam" id="PF12697">
    <property type="entry name" value="Abhydrolase_6"/>
    <property type="match status" value="1"/>
</dbReference>
<dbReference type="InterPro" id="IPR000073">
    <property type="entry name" value="AB_hydrolase_1"/>
</dbReference>
<dbReference type="PANTHER" id="PTHR43194">
    <property type="entry name" value="HYDROLASE ALPHA/BETA FOLD FAMILY"/>
    <property type="match status" value="1"/>
</dbReference>
<dbReference type="PANTHER" id="PTHR43194:SF2">
    <property type="entry name" value="PEROXISOMAL MEMBRANE PROTEIN LPX1"/>
    <property type="match status" value="1"/>
</dbReference>
<dbReference type="InterPro" id="IPR050228">
    <property type="entry name" value="Carboxylesterase_BioH"/>
</dbReference>
<accession>A0A2P7VK13</accession>
<organism evidence="2 3">
    <name type="scientific">Brevibacillus fortis</name>
    <dbReference type="NCBI Taxonomy" id="2126352"/>
    <lineage>
        <taxon>Bacteria</taxon>
        <taxon>Bacillati</taxon>
        <taxon>Bacillota</taxon>
        <taxon>Bacilli</taxon>
        <taxon>Bacillales</taxon>
        <taxon>Paenibacillaceae</taxon>
        <taxon>Brevibacillus</taxon>
    </lineage>
</organism>
<dbReference type="Proteomes" id="UP000240419">
    <property type="component" value="Unassembled WGS sequence"/>
</dbReference>
<sequence>MDLYYEVSGEGKPLILLHSGGADMRDWTFVARILAKHYQVIAFDGRGCGKSPSPTEAANYVDDLLSVMDYFQLDDAMLVGHSIGGRIATDFALTYPQRVSKLVLIAPALTGYTPSQPFTEWMQKIQEAPDVDRMVELSLSACPYRVVMESPQKDLLVEMAKHNLAKMFEWATSESVWPQPPAIERLAHLANQTCLIIGKEDALDAQRIAAYFKEVLPEHRFIEIRGADHKPTLTHPEEIARSITEFLED</sequence>
<protein>
    <submittedName>
        <fullName evidence="2">Alpha/beta hydrolase</fullName>
    </submittedName>
</protein>
<dbReference type="Gene3D" id="3.40.50.1820">
    <property type="entry name" value="alpha/beta hydrolase"/>
    <property type="match status" value="1"/>
</dbReference>
<evidence type="ECO:0000259" key="1">
    <source>
        <dbReference type="Pfam" id="PF12697"/>
    </source>
</evidence>
<proteinExistence type="predicted"/>
<dbReference type="AlphaFoldDB" id="A0A2P7VK13"/>
<keyword evidence="2" id="KW-0378">Hydrolase</keyword>
<name>A0A2P7VK13_9BACL</name>
<gene>
    <name evidence="2" type="ORF">C7R93_02340</name>
</gene>
<dbReference type="GO" id="GO:0016787">
    <property type="term" value="F:hydrolase activity"/>
    <property type="evidence" value="ECO:0007669"/>
    <property type="project" value="UniProtKB-KW"/>
</dbReference>